<dbReference type="PROSITE" id="PS51084">
    <property type="entry name" value="HIT_2"/>
    <property type="match status" value="1"/>
</dbReference>
<comment type="caution">
    <text evidence="1">Lacks conserved residue(s) required for the propagation of feature annotation.</text>
</comment>
<dbReference type="SUPFAM" id="SSF54197">
    <property type="entry name" value="HIT-like"/>
    <property type="match status" value="1"/>
</dbReference>
<dbReference type="PIRSF" id="PIRSF000714">
    <property type="entry name" value="HIT"/>
    <property type="match status" value="1"/>
</dbReference>
<sequence length="141" mass="16661">MSEPQGFLLASPLQQDSCFIVDWPLCQLRVINDQQYPWFLLVPRRNGLKELTDLPEHDYLQYQQESRQLSLWLQETFRPDKLNIAALGNLVPQLHIHHIARFRTDAAWPAPVWGVAKMQPYTDEQLQQQITLWLLSLPRWC</sequence>
<evidence type="ECO:0000313" key="4">
    <source>
        <dbReference type="Proteomes" id="UP001339167"/>
    </source>
</evidence>
<dbReference type="Proteomes" id="UP001339167">
    <property type="component" value="Unassembled WGS sequence"/>
</dbReference>
<keyword evidence="4" id="KW-1185">Reference proteome</keyword>
<protein>
    <submittedName>
        <fullName evidence="3">HIT domain-containing protein</fullName>
    </submittedName>
</protein>
<organism evidence="3 4">
    <name type="scientific">Alkalimonas mucilaginosa</name>
    <dbReference type="NCBI Taxonomy" id="3057676"/>
    <lineage>
        <taxon>Bacteria</taxon>
        <taxon>Pseudomonadati</taxon>
        <taxon>Pseudomonadota</taxon>
        <taxon>Gammaproteobacteria</taxon>
        <taxon>Alkalimonas</taxon>
    </lineage>
</organism>
<proteinExistence type="predicted"/>
<feature type="domain" description="HIT" evidence="2">
    <location>
        <begin position="40"/>
        <end position="108"/>
    </location>
</feature>
<name>A0ABU7JDE6_9GAMM</name>
<dbReference type="Gene3D" id="3.30.428.10">
    <property type="entry name" value="HIT-like"/>
    <property type="match status" value="1"/>
</dbReference>
<dbReference type="InterPro" id="IPR011146">
    <property type="entry name" value="HIT-like"/>
</dbReference>
<evidence type="ECO:0000259" key="2">
    <source>
        <dbReference type="PROSITE" id="PS51084"/>
    </source>
</evidence>
<evidence type="ECO:0000313" key="3">
    <source>
        <dbReference type="EMBL" id="MEE2023373.1"/>
    </source>
</evidence>
<gene>
    <name evidence="3" type="ORF">QWF21_03875</name>
</gene>
<dbReference type="InterPro" id="IPR036265">
    <property type="entry name" value="HIT-like_sf"/>
</dbReference>
<accession>A0ABU7JDE6</accession>
<comment type="caution">
    <text evidence="3">The sequence shown here is derived from an EMBL/GenBank/DDBJ whole genome shotgun (WGS) entry which is preliminary data.</text>
</comment>
<dbReference type="InterPro" id="IPR026026">
    <property type="entry name" value="HIT_Hint"/>
</dbReference>
<dbReference type="Pfam" id="PF01230">
    <property type="entry name" value="HIT"/>
    <property type="match status" value="1"/>
</dbReference>
<dbReference type="RefSeq" id="WP_330086725.1">
    <property type="nucleotide sequence ID" value="NZ_JAUGZK010000002.1"/>
</dbReference>
<reference evidence="3 4" key="1">
    <citation type="submission" date="2023-06" db="EMBL/GenBank/DDBJ databases">
        <title>Alkalimonas sp., MEB004 an alkaliphilic bacterium isolated from Lonar Lake, India.</title>
        <authorList>
            <person name="Joshi A."/>
            <person name="Thite S."/>
        </authorList>
    </citation>
    <scope>NUCLEOTIDE SEQUENCE [LARGE SCALE GENOMIC DNA]</scope>
    <source>
        <strain evidence="3 4">MEB004</strain>
    </source>
</reference>
<dbReference type="EMBL" id="JAUGZK010000002">
    <property type="protein sequence ID" value="MEE2023373.1"/>
    <property type="molecule type" value="Genomic_DNA"/>
</dbReference>
<evidence type="ECO:0000256" key="1">
    <source>
        <dbReference type="PROSITE-ProRule" id="PRU00464"/>
    </source>
</evidence>